<accession>A0A1G9K3H0</accession>
<evidence type="ECO:0000313" key="2">
    <source>
        <dbReference type="EMBL" id="SDL44450.1"/>
    </source>
</evidence>
<feature type="compositionally biased region" description="Basic and acidic residues" evidence="1">
    <location>
        <begin position="116"/>
        <end position="135"/>
    </location>
</feature>
<keyword evidence="3" id="KW-1185">Reference proteome</keyword>
<protein>
    <submittedName>
        <fullName evidence="2">Uncharacterized protein</fullName>
    </submittedName>
</protein>
<feature type="region of interest" description="Disordered" evidence="1">
    <location>
        <begin position="116"/>
        <end position="150"/>
    </location>
</feature>
<name>A0A1G9K3H0_9FIRM</name>
<dbReference type="EMBL" id="FNGO01000004">
    <property type="protein sequence ID" value="SDL44450.1"/>
    <property type="molecule type" value="Genomic_DNA"/>
</dbReference>
<proteinExistence type="predicted"/>
<dbReference type="Proteomes" id="UP000199476">
    <property type="component" value="Unassembled WGS sequence"/>
</dbReference>
<organism evidence="2 3">
    <name type="scientific">Halarsenatibacter silvermanii</name>
    <dbReference type="NCBI Taxonomy" id="321763"/>
    <lineage>
        <taxon>Bacteria</taxon>
        <taxon>Bacillati</taxon>
        <taxon>Bacillota</taxon>
        <taxon>Clostridia</taxon>
        <taxon>Halanaerobiales</taxon>
        <taxon>Halarsenatibacteraceae</taxon>
        <taxon>Halarsenatibacter</taxon>
    </lineage>
</organism>
<reference evidence="2 3" key="1">
    <citation type="submission" date="2016-10" db="EMBL/GenBank/DDBJ databases">
        <authorList>
            <person name="de Groot N.N."/>
        </authorList>
    </citation>
    <scope>NUCLEOTIDE SEQUENCE [LARGE SCALE GENOMIC DNA]</scope>
    <source>
        <strain evidence="2 3">SLAS-1</strain>
    </source>
</reference>
<feature type="compositionally biased region" description="Polar residues" evidence="1">
    <location>
        <begin position="136"/>
        <end position="146"/>
    </location>
</feature>
<dbReference type="AlphaFoldDB" id="A0A1G9K3H0"/>
<evidence type="ECO:0000313" key="3">
    <source>
        <dbReference type="Proteomes" id="UP000199476"/>
    </source>
</evidence>
<dbReference type="RefSeq" id="WP_089758699.1">
    <property type="nucleotide sequence ID" value="NZ_FNGO01000004.1"/>
</dbReference>
<evidence type="ECO:0000256" key="1">
    <source>
        <dbReference type="SAM" id="MobiDB-lite"/>
    </source>
</evidence>
<dbReference type="OrthoDB" id="9789070at2"/>
<dbReference type="STRING" id="321763.SAMN04488692_104166"/>
<gene>
    <name evidence="2" type="ORF">SAMN04488692_104166</name>
</gene>
<sequence length="310" mass="36195">MITEELEIDGEMARVDSFMLASSCRKLSRIELIYRVNEQFIKILDEDYQELIPEQFKVYLTEDHENEIIYRTKNSEAESKLKKLLTQNRKLFEIGRNAGSKVTDTEEFKLLKRMLKEQTKDDDNGPDNIEPKDNENIASDSLQNPSDPDATFRIKYEDNVGYVANVLEQFNETCSVIKSYDLKPNIYSDQKFSQDTLEKIVEDDNIETNYDPDSQDDDSNFLKLLMDGTYYTFELAQKALNFGIKFIPGELTGKKPAQDKMTYYENFTLDEERENILSCAGGYEPEYQENQDDKTKFYAIFAQKPWLKNL</sequence>